<accession>A0A2R5GYS8</accession>
<feature type="region of interest" description="Disordered" evidence="3">
    <location>
        <begin position="598"/>
        <end position="661"/>
    </location>
</feature>
<dbReference type="Pfam" id="PF00072">
    <property type="entry name" value="Response_reg"/>
    <property type="match status" value="1"/>
</dbReference>
<evidence type="ECO:0000256" key="1">
    <source>
        <dbReference type="PROSITE-ProRule" id="PRU00169"/>
    </source>
</evidence>
<dbReference type="GO" id="GO:0000160">
    <property type="term" value="P:phosphorelay signal transduction system"/>
    <property type="evidence" value="ECO:0007669"/>
    <property type="project" value="InterPro"/>
</dbReference>
<sequence>MWTNNGNAHGSNGVGNGGSMMRLPGAGGYHGMGQPQQQQPQQQQHHNQQQQQQQQQQHNQQQQQQQPWYPDPALLEELRARGPGQYRIHMRSYDTGFGGNNMNNNGNGNRNNMNQNGGNGLPMNFLNRATNFSQQALDGNNRNSNSNNMSSFMGQGQSEQMQQQQPQQQMMMHPQAMQHSGMHHHMTPQMQQQIQQWQAAQMAAAQQQQQQAYMAQNGIYSVDVVRNQSMGADVFLIQAGNFGGFPMQAKKSKKRRQRDPLAPKPARYAWNFFFKEHYKKIRNKNYGGEHFDVQKAFTDIGHSLGDKWKSLTAEEKEPYNKMAQEDKKRFEREMKEYTNSRAGDRGSDDDDDDDDASNAGDEISSPQPANDEKGNERNSSNSADDTVDFDESKDDEVDLDATPRPAKKARMADPASDSASRKKSKKSRTDDIDAGAPGSDLPKSFETEDGLKVNIIRPGEEAPAPNMTEMTADVLVTDDDETFIVMMSATLRKLHVKEGYQNLNIHVAHNGEEALKKIVEEKQRFAVVTMDKVMGELDGVETVKKMREAGYDGCVVGVTGDSDGKTDDFEQVGADKTLYKNQSGLFSQVHSILVEKLSDQDHPASDPSKESTVEIEEIKDEPNTNKANADAAAAADHASEKDNDNVRANVASPGEPVTAAS</sequence>
<feature type="compositionally biased region" description="Low complexity" evidence="3">
    <location>
        <begin position="140"/>
        <end position="175"/>
    </location>
</feature>
<feature type="compositionally biased region" description="Basic and acidic residues" evidence="3">
    <location>
        <begin position="598"/>
        <end position="612"/>
    </location>
</feature>
<dbReference type="InterPro" id="IPR052048">
    <property type="entry name" value="ST_Response_Regulator"/>
</dbReference>
<dbReference type="Gene3D" id="3.40.50.2300">
    <property type="match status" value="1"/>
</dbReference>
<keyword evidence="2" id="KW-0238">DNA-binding</keyword>
<proteinExistence type="predicted"/>
<feature type="domain" description="Response regulatory" evidence="4">
    <location>
        <begin position="473"/>
        <end position="595"/>
    </location>
</feature>
<comment type="caution">
    <text evidence="6">The sequence shown here is derived from an EMBL/GenBank/DDBJ whole genome shotgun (WGS) entry which is preliminary data.</text>
</comment>
<dbReference type="InterPro" id="IPR009071">
    <property type="entry name" value="HMG_box_dom"/>
</dbReference>
<dbReference type="InterPro" id="IPR011006">
    <property type="entry name" value="CheY-like_superfamily"/>
</dbReference>
<feature type="compositionally biased region" description="Low complexity" evidence="3">
    <location>
        <begin position="1"/>
        <end position="11"/>
    </location>
</feature>
<dbReference type="GO" id="GO:0005634">
    <property type="term" value="C:nucleus"/>
    <property type="evidence" value="ECO:0007669"/>
    <property type="project" value="UniProtKB-UniRule"/>
</dbReference>
<dbReference type="SUPFAM" id="SSF47095">
    <property type="entry name" value="HMG-box"/>
    <property type="match status" value="1"/>
</dbReference>
<dbReference type="SMART" id="SM00398">
    <property type="entry name" value="HMG"/>
    <property type="match status" value="1"/>
</dbReference>
<dbReference type="SMART" id="SM00448">
    <property type="entry name" value="REC"/>
    <property type="match status" value="1"/>
</dbReference>
<evidence type="ECO:0000313" key="7">
    <source>
        <dbReference type="Proteomes" id="UP000241890"/>
    </source>
</evidence>
<evidence type="ECO:0000256" key="2">
    <source>
        <dbReference type="PROSITE-ProRule" id="PRU00267"/>
    </source>
</evidence>
<feature type="compositionally biased region" description="Polar residues" evidence="3">
    <location>
        <begin position="127"/>
        <end position="138"/>
    </location>
</feature>
<name>A0A2R5GYS8_9STRA</name>
<feature type="compositionally biased region" description="Acidic residues" evidence="3">
    <location>
        <begin position="385"/>
        <end position="399"/>
    </location>
</feature>
<dbReference type="InterPro" id="IPR036910">
    <property type="entry name" value="HMG_box_dom_sf"/>
</dbReference>
<dbReference type="Pfam" id="PF09011">
    <property type="entry name" value="HMG_box_2"/>
    <property type="match status" value="1"/>
</dbReference>
<feature type="region of interest" description="Disordered" evidence="3">
    <location>
        <begin position="1"/>
        <end position="67"/>
    </location>
</feature>
<dbReference type="InterPro" id="IPR001789">
    <property type="entry name" value="Sig_transdc_resp-reg_receiver"/>
</dbReference>
<evidence type="ECO:0000256" key="3">
    <source>
        <dbReference type="SAM" id="MobiDB-lite"/>
    </source>
</evidence>
<feature type="region of interest" description="Disordered" evidence="3">
    <location>
        <begin position="96"/>
        <end position="175"/>
    </location>
</feature>
<dbReference type="OrthoDB" id="1919336at2759"/>
<feature type="domain" description="HMG box" evidence="5">
    <location>
        <begin position="263"/>
        <end position="338"/>
    </location>
</feature>
<dbReference type="InParanoid" id="A0A2R5GYS8"/>
<organism evidence="6 7">
    <name type="scientific">Hondaea fermentalgiana</name>
    <dbReference type="NCBI Taxonomy" id="2315210"/>
    <lineage>
        <taxon>Eukaryota</taxon>
        <taxon>Sar</taxon>
        <taxon>Stramenopiles</taxon>
        <taxon>Bigyra</taxon>
        <taxon>Labyrinthulomycetes</taxon>
        <taxon>Thraustochytrida</taxon>
        <taxon>Thraustochytriidae</taxon>
        <taxon>Hondaea</taxon>
    </lineage>
</organism>
<feature type="compositionally biased region" description="Low complexity" evidence="3">
    <location>
        <begin position="34"/>
        <end position="67"/>
    </location>
</feature>
<feature type="DNA-binding region" description="HMG box" evidence="2">
    <location>
        <begin position="263"/>
        <end position="338"/>
    </location>
</feature>
<feature type="compositionally biased region" description="Low complexity" evidence="3">
    <location>
        <begin position="627"/>
        <end position="636"/>
    </location>
</feature>
<feature type="compositionally biased region" description="Basic and acidic residues" evidence="3">
    <location>
        <begin position="337"/>
        <end position="346"/>
    </location>
</feature>
<evidence type="ECO:0000259" key="5">
    <source>
        <dbReference type="PROSITE" id="PS50118"/>
    </source>
</evidence>
<evidence type="ECO:0000259" key="4">
    <source>
        <dbReference type="PROSITE" id="PS50110"/>
    </source>
</evidence>
<keyword evidence="7" id="KW-1185">Reference proteome</keyword>
<dbReference type="PROSITE" id="PS50118">
    <property type="entry name" value="HMG_BOX_2"/>
    <property type="match status" value="1"/>
</dbReference>
<dbReference type="AlphaFoldDB" id="A0A2R5GYS8"/>
<dbReference type="SUPFAM" id="SSF52172">
    <property type="entry name" value="CheY-like"/>
    <property type="match status" value="1"/>
</dbReference>
<reference evidence="6 7" key="1">
    <citation type="submission" date="2017-12" db="EMBL/GenBank/DDBJ databases">
        <title>Sequencing, de novo assembly and annotation of complete genome of a new Thraustochytrid species, strain FCC1311.</title>
        <authorList>
            <person name="Sedici K."/>
            <person name="Godart F."/>
            <person name="Aiese Cigliano R."/>
            <person name="Sanseverino W."/>
            <person name="Barakat M."/>
            <person name="Ortet P."/>
            <person name="Marechal E."/>
            <person name="Cagnac O."/>
            <person name="Amato A."/>
        </authorList>
    </citation>
    <scope>NUCLEOTIDE SEQUENCE [LARGE SCALE GENOMIC DNA]</scope>
</reference>
<protein>
    <submittedName>
        <fullName evidence="6">High mobility group protein-like NHP1</fullName>
    </submittedName>
</protein>
<dbReference type="PANTHER" id="PTHR43228:SF1">
    <property type="entry name" value="TWO-COMPONENT RESPONSE REGULATOR ARR22"/>
    <property type="match status" value="1"/>
</dbReference>
<dbReference type="GO" id="GO:0003677">
    <property type="term" value="F:DNA binding"/>
    <property type="evidence" value="ECO:0007669"/>
    <property type="project" value="UniProtKB-UniRule"/>
</dbReference>
<dbReference type="EMBL" id="BEYU01000145">
    <property type="protein sequence ID" value="GBG33154.1"/>
    <property type="molecule type" value="Genomic_DNA"/>
</dbReference>
<dbReference type="PROSITE" id="PS50110">
    <property type="entry name" value="RESPONSE_REGULATORY"/>
    <property type="match status" value="1"/>
</dbReference>
<keyword evidence="2" id="KW-0539">Nucleus</keyword>
<dbReference type="Gene3D" id="1.10.30.10">
    <property type="entry name" value="High mobility group box domain"/>
    <property type="match status" value="1"/>
</dbReference>
<evidence type="ECO:0000313" key="6">
    <source>
        <dbReference type="EMBL" id="GBG33154.1"/>
    </source>
</evidence>
<feature type="modified residue" description="4-aspartylphosphate" evidence="1">
    <location>
        <position position="531"/>
    </location>
</feature>
<feature type="region of interest" description="Disordered" evidence="3">
    <location>
        <begin position="337"/>
        <end position="445"/>
    </location>
</feature>
<feature type="compositionally biased region" description="Acidic residues" evidence="3">
    <location>
        <begin position="347"/>
        <end position="356"/>
    </location>
</feature>
<gene>
    <name evidence="6" type="ORF">FCC1311_093782</name>
</gene>
<feature type="compositionally biased region" description="Low complexity" evidence="3">
    <location>
        <begin position="100"/>
        <end position="124"/>
    </location>
</feature>
<dbReference type="Proteomes" id="UP000241890">
    <property type="component" value="Unassembled WGS sequence"/>
</dbReference>
<keyword evidence="1" id="KW-0597">Phosphoprotein</keyword>
<dbReference type="PANTHER" id="PTHR43228">
    <property type="entry name" value="TWO-COMPONENT RESPONSE REGULATOR"/>
    <property type="match status" value="1"/>
</dbReference>